<sequence length="107" mass="11105">MMNLCGWLKTFKRKGKNAIGTSGADEDVDEVAPPGDSEIGERSTSGKRANSGHSGGGGWGRKIKSVTKLATGERTNGQRAGTPKAKEAHSSETDTGVDAVESSDEGR</sequence>
<evidence type="ECO:0000313" key="3">
    <source>
        <dbReference type="Proteomes" id="UP000075883"/>
    </source>
</evidence>
<dbReference type="Proteomes" id="UP000075883">
    <property type="component" value="Unassembled WGS sequence"/>
</dbReference>
<accession>A0A182MFQ6</accession>
<protein>
    <submittedName>
        <fullName evidence="2">Uncharacterized protein</fullName>
    </submittedName>
</protein>
<reference evidence="2" key="2">
    <citation type="submission" date="2020-05" db="UniProtKB">
        <authorList>
            <consortium name="EnsemblMetazoa"/>
        </authorList>
    </citation>
    <scope>IDENTIFICATION</scope>
    <source>
        <strain evidence="2">A-37</strain>
    </source>
</reference>
<feature type="region of interest" description="Disordered" evidence="1">
    <location>
        <begin position="15"/>
        <end position="107"/>
    </location>
</feature>
<dbReference type="AlphaFoldDB" id="A0A182MFQ6"/>
<reference evidence="3" key="1">
    <citation type="submission" date="2013-09" db="EMBL/GenBank/DDBJ databases">
        <title>The Genome Sequence of Anopheles culicifacies species A.</title>
        <authorList>
            <consortium name="The Broad Institute Genomics Platform"/>
            <person name="Neafsey D.E."/>
            <person name="Besansky N."/>
            <person name="Howell P."/>
            <person name="Walton C."/>
            <person name="Young S.K."/>
            <person name="Zeng Q."/>
            <person name="Gargeya S."/>
            <person name="Fitzgerald M."/>
            <person name="Haas B."/>
            <person name="Abouelleil A."/>
            <person name="Allen A.W."/>
            <person name="Alvarado L."/>
            <person name="Arachchi H.M."/>
            <person name="Berlin A.M."/>
            <person name="Chapman S.B."/>
            <person name="Gainer-Dewar J."/>
            <person name="Goldberg J."/>
            <person name="Griggs A."/>
            <person name="Gujja S."/>
            <person name="Hansen M."/>
            <person name="Howarth C."/>
            <person name="Imamovic A."/>
            <person name="Ireland A."/>
            <person name="Larimer J."/>
            <person name="McCowan C."/>
            <person name="Murphy C."/>
            <person name="Pearson M."/>
            <person name="Poon T.W."/>
            <person name="Priest M."/>
            <person name="Roberts A."/>
            <person name="Saif S."/>
            <person name="Shea T."/>
            <person name="Sisk P."/>
            <person name="Sykes S."/>
            <person name="Wortman J."/>
            <person name="Nusbaum C."/>
            <person name="Birren B."/>
        </authorList>
    </citation>
    <scope>NUCLEOTIDE SEQUENCE [LARGE SCALE GENOMIC DNA]</scope>
    <source>
        <strain evidence="3">A-37</strain>
    </source>
</reference>
<dbReference type="VEuPathDB" id="VectorBase:ACUA017185"/>
<dbReference type="EnsemblMetazoa" id="ACUA017185-RA">
    <property type="protein sequence ID" value="ACUA017185-PA"/>
    <property type="gene ID" value="ACUA017185"/>
</dbReference>
<name>A0A182MFQ6_9DIPT</name>
<dbReference type="EMBL" id="AXCM01001995">
    <property type="status" value="NOT_ANNOTATED_CDS"/>
    <property type="molecule type" value="Genomic_DNA"/>
</dbReference>
<proteinExistence type="predicted"/>
<keyword evidence="3" id="KW-1185">Reference proteome</keyword>
<evidence type="ECO:0000256" key="1">
    <source>
        <dbReference type="SAM" id="MobiDB-lite"/>
    </source>
</evidence>
<evidence type="ECO:0000313" key="2">
    <source>
        <dbReference type="EnsemblMetazoa" id="ACUA017185-PA"/>
    </source>
</evidence>
<organism evidence="2 3">
    <name type="scientific">Anopheles culicifacies</name>
    <dbReference type="NCBI Taxonomy" id="139723"/>
    <lineage>
        <taxon>Eukaryota</taxon>
        <taxon>Metazoa</taxon>
        <taxon>Ecdysozoa</taxon>
        <taxon>Arthropoda</taxon>
        <taxon>Hexapoda</taxon>
        <taxon>Insecta</taxon>
        <taxon>Pterygota</taxon>
        <taxon>Neoptera</taxon>
        <taxon>Endopterygota</taxon>
        <taxon>Diptera</taxon>
        <taxon>Nematocera</taxon>
        <taxon>Culicoidea</taxon>
        <taxon>Culicidae</taxon>
        <taxon>Anophelinae</taxon>
        <taxon>Anopheles</taxon>
        <taxon>culicifacies species complex</taxon>
    </lineage>
</organism>